<name>A0A0P1EYG1_9RHOB</name>
<evidence type="ECO:0000313" key="1">
    <source>
        <dbReference type="EMBL" id="CUH60124.1"/>
    </source>
</evidence>
<sequence length="265" mass="28905">MKSGSETSNVSMLLSRLQALSRPQSAIVSNGPILGMDDPRENLIAKIAETQLPRRLIFINDRSEAISCFANGGRLLGVEYTACSGENRSYKAARTETPHQAVRAEPVAEALERFLDSTARITVRSQRFDLSTFQNHEERNPPALPDIGMREATQASPLAAFSDQFRTQVEALVVWKSGEFQVLWGDPSLLNSLKSLAAEEGASHDEQDCIGSEDTPKPACAIYSGHPAGGRSVFCATQSGAILLALCKYEKTTELIALWKSYLAE</sequence>
<dbReference type="EMBL" id="CYRX01000024">
    <property type="protein sequence ID" value="CUH60124.1"/>
    <property type="molecule type" value="Genomic_DNA"/>
</dbReference>
<organism evidence="1 2">
    <name type="scientific">Thalassobacter stenotrophicus</name>
    <dbReference type="NCBI Taxonomy" id="266809"/>
    <lineage>
        <taxon>Bacteria</taxon>
        <taxon>Pseudomonadati</taxon>
        <taxon>Pseudomonadota</taxon>
        <taxon>Alphaproteobacteria</taxon>
        <taxon>Rhodobacterales</taxon>
        <taxon>Roseobacteraceae</taxon>
        <taxon>Thalassobacter</taxon>
    </lineage>
</organism>
<dbReference type="AlphaFoldDB" id="A0A0P1EYG1"/>
<dbReference type="Proteomes" id="UP000051298">
    <property type="component" value="Unassembled WGS sequence"/>
</dbReference>
<protein>
    <submittedName>
        <fullName evidence="1">Uncharacterized protein</fullName>
    </submittedName>
</protein>
<gene>
    <name evidence="1" type="ORF">THS5294_01413</name>
</gene>
<accession>A0A0P1EYG1</accession>
<reference evidence="1 2" key="1">
    <citation type="submission" date="2015-09" db="EMBL/GenBank/DDBJ databases">
        <authorList>
            <consortium name="Swine Surveillance"/>
        </authorList>
    </citation>
    <scope>NUCLEOTIDE SEQUENCE [LARGE SCALE GENOMIC DNA]</scope>
    <source>
        <strain evidence="1 2">CECT 5294</strain>
    </source>
</reference>
<proteinExistence type="predicted"/>
<evidence type="ECO:0000313" key="2">
    <source>
        <dbReference type="Proteomes" id="UP000051298"/>
    </source>
</evidence>